<dbReference type="HOGENOM" id="CLU_028518_10_0_12"/>
<keyword evidence="4 5" id="KW-0472">Membrane</keyword>
<keyword evidence="3 5" id="KW-1133">Transmembrane helix</keyword>
<dbReference type="Proteomes" id="UP000000503">
    <property type="component" value="Chromosome"/>
</dbReference>
<reference evidence="8" key="1">
    <citation type="journal article" date="2013" name="Stand. Genomic Sci.">
        <title>Genome sequence of the thermophilic fresh-water bacterium Spirochaeta caldaria type strain (H1(T)), reclassification of Spirochaeta caldaria, Spirochaeta stenostrepta, and Spirochaeta zuelzerae in the genus Treponema as Treponema caldaria comb. nov., Treponema stenostrepta comb. nov., and Treponema zuelzerae comb. nov., and emendation of the genus Treponema.</title>
        <authorList>
            <person name="Abt B."/>
            <person name="Goker M."/>
            <person name="Scheuner C."/>
            <person name="Han C."/>
            <person name="Lu M."/>
            <person name="Misra M."/>
            <person name="Lapidus A."/>
            <person name="Nolan M."/>
            <person name="Lucas S."/>
            <person name="Hammon N."/>
            <person name="Deshpande S."/>
            <person name="Cheng J.F."/>
            <person name="Tapia R."/>
            <person name="Goodwin L.A."/>
            <person name="Pitluck S."/>
            <person name="Liolios K."/>
            <person name="Pagani I."/>
            <person name="Ivanova N."/>
            <person name="Mavromatis K."/>
            <person name="Mikhailova N."/>
            <person name="Huntemann M."/>
            <person name="Pati A."/>
            <person name="Chen A."/>
            <person name="Palaniappan K."/>
            <person name="Land M."/>
            <person name="Hauser L."/>
            <person name="Jeffries C.D."/>
            <person name="Rohde M."/>
            <person name="Spring S."/>
            <person name="Gronow S."/>
            <person name="Detter J.C."/>
            <person name="Bristow J."/>
            <person name="Eisen J.A."/>
            <person name="Markowitz V."/>
            <person name="Hugenholtz P."/>
            <person name="Kyrpides N.C."/>
            <person name="Woyke T."/>
            <person name="Klenk H.P."/>
        </authorList>
    </citation>
    <scope>NUCLEOTIDE SEQUENCE</scope>
    <source>
        <strain evidence="8">ATCC 51460 / DSM 7334 / H1</strain>
    </source>
</reference>
<evidence type="ECO:0000256" key="2">
    <source>
        <dbReference type="ARBA" id="ARBA00022692"/>
    </source>
</evidence>
<accession>F8EZD6</accession>
<feature type="domain" description="ABC transmembrane type-1" evidence="6">
    <location>
        <begin position="264"/>
        <end position="455"/>
    </location>
</feature>
<protein>
    <submittedName>
        <fullName evidence="7">ABC-type transporter, integral membrane subunit</fullName>
    </submittedName>
</protein>
<dbReference type="InterPro" id="IPR025966">
    <property type="entry name" value="OppC_N"/>
</dbReference>
<dbReference type="PROSITE" id="PS50928">
    <property type="entry name" value="ABC_TM1"/>
    <property type="match status" value="1"/>
</dbReference>
<dbReference type="CDD" id="cd06261">
    <property type="entry name" value="TM_PBP2"/>
    <property type="match status" value="1"/>
</dbReference>
<feature type="transmembrane region" description="Helical" evidence="5">
    <location>
        <begin position="302"/>
        <end position="321"/>
    </location>
</feature>
<feature type="transmembrane region" description="Helical" evidence="5">
    <location>
        <begin position="21"/>
        <end position="39"/>
    </location>
</feature>
<evidence type="ECO:0000313" key="7">
    <source>
        <dbReference type="EMBL" id="AEJ20159.1"/>
    </source>
</evidence>
<dbReference type="SUPFAM" id="SSF161098">
    <property type="entry name" value="MetI-like"/>
    <property type="match status" value="1"/>
</dbReference>
<keyword evidence="2 5" id="KW-0812">Transmembrane</keyword>
<evidence type="ECO:0000256" key="4">
    <source>
        <dbReference type="ARBA" id="ARBA00023136"/>
    </source>
</evidence>
<evidence type="ECO:0000256" key="3">
    <source>
        <dbReference type="ARBA" id="ARBA00022989"/>
    </source>
</evidence>
<organism evidence="7 8">
    <name type="scientific">Gracilinema caldarium (strain ATCC 51460 / DSM 7334 / H1)</name>
    <name type="common">Treponema caldarium</name>
    <dbReference type="NCBI Taxonomy" id="744872"/>
    <lineage>
        <taxon>Bacteria</taxon>
        <taxon>Pseudomonadati</taxon>
        <taxon>Spirochaetota</taxon>
        <taxon>Spirochaetia</taxon>
        <taxon>Spirochaetales</taxon>
        <taxon>Breznakiellaceae</taxon>
        <taxon>Gracilinema</taxon>
    </lineage>
</organism>
<dbReference type="PANTHER" id="PTHR43839:SF1">
    <property type="entry name" value="OPPC IN A BINDING PROTEIN-DEPENDENT TRANSPORT SYSTEM"/>
    <property type="match status" value="1"/>
</dbReference>
<dbReference type="EMBL" id="CP002868">
    <property type="protein sequence ID" value="AEJ20159.1"/>
    <property type="molecule type" value="Genomic_DNA"/>
</dbReference>
<gene>
    <name evidence="7" type="ordered locus">Spica_2032</name>
</gene>
<feature type="transmembrane region" description="Helical" evidence="5">
    <location>
        <begin position="380"/>
        <end position="399"/>
    </location>
</feature>
<dbReference type="Gene3D" id="1.10.3720.10">
    <property type="entry name" value="MetI-like"/>
    <property type="match status" value="1"/>
</dbReference>
<feature type="transmembrane region" description="Helical" evidence="5">
    <location>
        <begin position="327"/>
        <end position="346"/>
    </location>
</feature>
<dbReference type="GO" id="GO:0055085">
    <property type="term" value="P:transmembrane transport"/>
    <property type="evidence" value="ECO:0007669"/>
    <property type="project" value="InterPro"/>
</dbReference>
<evidence type="ECO:0000313" key="8">
    <source>
        <dbReference type="Proteomes" id="UP000000503"/>
    </source>
</evidence>
<feature type="transmembrane region" description="Helical" evidence="5">
    <location>
        <begin position="266"/>
        <end position="290"/>
    </location>
</feature>
<dbReference type="Pfam" id="PF00528">
    <property type="entry name" value="BPD_transp_1"/>
    <property type="match status" value="1"/>
</dbReference>
<evidence type="ECO:0000259" key="6">
    <source>
        <dbReference type="PROSITE" id="PS50928"/>
    </source>
</evidence>
<dbReference type="GO" id="GO:0005886">
    <property type="term" value="C:plasma membrane"/>
    <property type="evidence" value="ECO:0007669"/>
    <property type="project" value="UniProtKB-SubCell"/>
</dbReference>
<dbReference type="OrthoDB" id="9797852at2"/>
<feature type="transmembrane region" description="Helical" evidence="5">
    <location>
        <begin position="433"/>
        <end position="457"/>
    </location>
</feature>
<comment type="subcellular location">
    <subcellularLocation>
        <location evidence="1 5">Cell membrane</location>
        <topology evidence="1 5">Multi-pass membrane protein</topology>
    </subcellularLocation>
</comment>
<dbReference type="KEGG" id="scd:Spica_2032"/>
<dbReference type="AlphaFoldDB" id="F8EZD6"/>
<proteinExistence type="inferred from homology"/>
<dbReference type="Pfam" id="PF12911">
    <property type="entry name" value="OppC_N"/>
    <property type="match status" value="1"/>
</dbReference>
<sequence length="469" mass="52522">MNIKDLGFWFQDFWTEFRREGSGLVGLALLVLFLLVTIFENTLLPFKEANTRWRDITYWQDNPTNAAPVWTNLFTAKKAARTLHLNKGYRETITDEEGTLFVQDSFTYRFTADKAPLDIIVHSTIKGSVPLTVMVERPDGTTIDVSRQYVENEDLTEIRFSLNNDSKNSLFAFLKLHETSENLSRVSAGTIRSTEILFNTAREGMAAGFEPLKGEYRFIIKAQVLNQEQYAMEDTRLVVTGSVSGILGTDNIKRDIFSGLVAGLKWALFIGLFTSAVAVLIGVFYGIISAYFGGIVDTIMQFIYQIFVSIPLLPVLIVVSAVFKPSIWFLIAVMVIFFWPGSVMTVRSMAFQIKEETYIEAARALGAGHRRIIFNHMAPLLIPYSFASMALSVPSAIVYESSVSLLGLGDASIVTWGQILHDAMLGNAILNGLWWWVIPPGLAIAIMGMTFAFLGFAMDRILHPKLRTR</sequence>
<dbReference type="STRING" id="744872.Spica_2032"/>
<name>F8EZD6_GRAC1</name>
<evidence type="ECO:0000256" key="1">
    <source>
        <dbReference type="ARBA" id="ARBA00004651"/>
    </source>
</evidence>
<dbReference type="InterPro" id="IPR035906">
    <property type="entry name" value="MetI-like_sf"/>
</dbReference>
<keyword evidence="5" id="KW-0813">Transport</keyword>
<evidence type="ECO:0000256" key="5">
    <source>
        <dbReference type="RuleBase" id="RU363032"/>
    </source>
</evidence>
<keyword evidence="8" id="KW-1185">Reference proteome</keyword>
<dbReference type="eggNOG" id="COG1173">
    <property type="taxonomic scope" value="Bacteria"/>
</dbReference>
<dbReference type="PANTHER" id="PTHR43839">
    <property type="entry name" value="OPPC IN A BINDING PROTEIN-DEPENDENT TRANSPORT SYSTEM"/>
    <property type="match status" value="1"/>
</dbReference>
<dbReference type="RefSeq" id="WP_013969448.1">
    <property type="nucleotide sequence ID" value="NC_015732.1"/>
</dbReference>
<dbReference type="InterPro" id="IPR000515">
    <property type="entry name" value="MetI-like"/>
</dbReference>
<comment type="similarity">
    <text evidence="5">Belongs to the binding-protein-dependent transport system permease family.</text>
</comment>